<dbReference type="EMBL" id="BMAO01032750">
    <property type="protein sequence ID" value="GFQ84317.1"/>
    <property type="molecule type" value="Genomic_DNA"/>
</dbReference>
<dbReference type="AlphaFoldDB" id="A0A8X6HZ69"/>
<gene>
    <name evidence="1" type="ORF">TNCT_416841</name>
</gene>
<organism evidence="1 2">
    <name type="scientific">Trichonephila clavata</name>
    <name type="common">Joro spider</name>
    <name type="synonym">Nephila clavata</name>
    <dbReference type="NCBI Taxonomy" id="2740835"/>
    <lineage>
        <taxon>Eukaryota</taxon>
        <taxon>Metazoa</taxon>
        <taxon>Ecdysozoa</taxon>
        <taxon>Arthropoda</taxon>
        <taxon>Chelicerata</taxon>
        <taxon>Arachnida</taxon>
        <taxon>Araneae</taxon>
        <taxon>Araneomorphae</taxon>
        <taxon>Entelegynae</taxon>
        <taxon>Araneoidea</taxon>
        <taxon>Nephilidae</taxon>
        <taxon>Trichonephila</taxon>
    </lineage>
</organism>
<reference evidence="1" key="1">
    <citation type="submission" date="2020-07" db="EMBL/GenBank/DDBJ databases">
        <title>Multicomponent nature underlies the extraordinary mechanical properties of spider dragline silk.</title>
        <authorList>
            <person name="Kono N."/>
            <person name="Nakamura H."/>
            <person name="Mori M."/>
            <person name="Yoshida Y."/>
            <person name="Ohtoshi R."/>
            <person name="Malay A.D."/>
            <person name="Moran D.A.P."/>
            <person name="Tomita M."/>
            <person name="Numata K."/>
            <person name="Arakawa K."/>
        </authorList>
    </citation>
    <scope>NUCLEOTIDE SEQUENCE</scope>
</reference>
<keyword evidence="2" id="KW-1185">Reference proteome</keyword>
<comment type="caution">
    <text evidence="1">The sequence shown here is derived from an EMBL/GenBank/DDBJ whole genome shotgun (WGS) entry which is preliminary data.</text>
</comment>
<name>A0A8X6HZ69_TRICU</name>
<proteinExistence type="predicted"/>
<sequence>MQPVLQLLIIPTIKYFFRKSWLKRAYFCTYGYNSYVQRYGPYKVISRTNRVLTLNIRGQKQTLSNDRLRSAFFLSDDLQVDPVVLSPSNQIVLDTRHVLEELIDSESV</sequence>
<evidence type="ECO:0000313" key="1">
    <source>
        <dbReference type="EMBL" id="GFQ84317.1"/>
    </source>
</evidence>
<accession>A0A8X6HZ69</accession>
<evidence type="ECO:0000313" key="2">
    <source>
        <dbReference type="Proteomes" id="UP000887116"/>
    </source>
</evidence>
<protein>
    <submittedName>
        <fullName evidence="1">Uncharacterized protein</fullName>
    </submittedName>
</protein>
<dbReference type="Proteomes" id="UP000887116">
    <property type="component" value="Unassembled WGS sequence"/>
</dbReference>